<feature type="region of interest" description="Disordered" evidence="8">
    <location>
        <begin position="134"/>
        <end position="192"/>
    </location>
</feature>
<feature type="compositionally biased region" description="Low complexity" evidence="8">
    <location>
        <begin position="549"/>
        <end position="572"/>
    </location>
</feature>
<feature type="domain" description="Protein-glutamine gamma-glutamyltransferase-like C-terminal" evidence="9">
    <location>
        <begin position="293"/>
        <end position="348"/>
    </location>
</feature>
<feature type="region of interest" description="Disordered" evidence="8">
    <location>
        <begin position="475"/>
        <end position="593"/>
    </location>
</feature>
<reference evidence="10" key="1">
    <citation type="journal article" date="2020" name="Stud. Mycol.">
        <title>101 Dothideomycetes genomes: a test case for predicting lifestyles and emergence of pathogens.</title>
        <authorList>
            <person name="Haridas S."/>
            <person name="Albert R."/>
            <person name="Binder M."/>
            <person name="Bloem J."/>
            <person name="Labutti K."/>
            <person name="Salamov A."/>
            <person name="Andreopoulos B."/>
            <person name="Baker S."/>
            <person name="Barry K."/>
            <person name="Bills G."/>
            <person name="Bluhm B."/>
            <person name="Cannon C."/>
            <person name="Castanera R."/>
            <person name="Culley D."/>
            <person name="Daum C."/>
            <person name="Ezra D."/>
            <person name="Gonzalez J."/>
            <person name="Henrissat B."/>
            <person name="Kuo A."/>
            <person name="Liang C."/>
            <person name="Lipzen A."/>
            <person name="Lutzoni F."/>
            <person name="Magnuson J."/>
            <person name="Mondo S."/>
            <person name="Nolan M."/>
            <person name="Ohm R."/>
            <person name="Pangilinan J."/>
            <person name="Park H.-J."/>
            <person name="Ramirez L."/>
            <person name="Alfaro M."/>
            <person name="Sun H."/>
            <person name="Tritt A."/>
            <person name="Yoshinaga Y."/>
            <person name="Zwiers L.-H."/>
            <person name="Turgeon B."/>
            <person name="Goodwin S."/>
            <person name="Spatafora J."/>
            <person name="Crous P."/>
            <person name="Grigoriev I."/>
        </authorList>
    </citation>
    <scope>NUCLEOTIDE SEQUENCE</scope>
    <source>
        <strain evidence="10">CBS 113979</strain>
    </source>
</reference>
<dbReference type="EMBL" id="ML977169">
    <property type="protein sequence ID" value="KAF1984257.1"/>
    <property type="molecule type" value="Genomic_DNA"/>
</dbReference>
<comment type="similarity">
    <text evidence="2 7">Belongs to the DLT1 family.</text>
</comment>
<evidence type="ECO:0000313" key="10">
    <source>
        <dbReference type="EMBL" id="KAF1984257.1"/>
    </source>
</evidence>
<dbReference type="AlphaFoldDB" id="A0A6G1GTZ1"/>
<feature type="transmembrane region" description="Helical" evidence="7">
    <location>
        <begin position="20"/>
        <end position="41"/>
    </location>
</feature>
<dbReference type="Pfam" id="PF13559">
    <property type="entry name" value="DUF4129"/>
    <property type="match status" value="1"/>
</dbReference>
<feature type="region of interest" description="Disordered" evidence="8">
    <location>
        <begin position="371"/>
        <end position="463"/>
    </location>
</feature>
<sequence>MRLPHIPHPRHWRIPYFRIWYSTTYTIIFTICIILLAATPGDTIYQSVQDRNIPNVFVVAGTYLVTSIICVLVYATRIYTNKSVLATIPKAYVPVEQGEVGAGVRKMIVREWERSALVAWDSRPRDLRSEIEAAANSKRKHRRHFRHHHYEDEHDIGDIPDANIEEEVSPHKEKEKEKDNGKENEKDKLHHSIFHKRLPPTADLATAIKLSPTLPPWGPISHPGWSSPSIPDLPHLHYRPIILELPNLIEAKAVSLAPADDAVISLHLSPPLLSDDGEEVEGGGRPDTRVVAVLQRPSTMGVRDYLARLVGYGLVTPPTLAARFLTRYERARFSGSPVTEDEFRELMAVFGDILAGMTTLSAGLLADLQDGDDDGDGDGSVFLQTSEEESDASAIHHYPPPQLPLGHPYASSTTTTTSTSDDGGSISLPKNQNQNHNHSHNHTSNSIPARPPAPPHRTSSTATVRTARTAYSHLPSFTFSHRNSQRSQRRGFTSPSAPAAAASSPSGPDFASPSLPSPSSSSSSSFRSFTFPRRDGDGDGGEGSENRNLRLARSRTGSSRSGNRSLRSAGSLIRLTPRPSPGEAPYRIVFGEG</sequence>
<accession>A0A6G1GTZ1</accession>
<feature type="compositionally biased region" description="Low complexity" evidence="8">
    <location>
        <begin position="494"/>
        <end position="531"/>
    </location>
</feature>
<feature type="transmembrane region" description="Helical" evidence="7">
    <location>
        <begin position="53"/>
        <end position="75"/>
    </location>
</feature>
<protein>
    <recommendedName>
        <fullName evidence="3 7">Defect at low temperature protein 1</fullName>
    </recommendedName>
</protein>
<keyword evidence="6 7" id="KW-0472">Membrane</keyword>
<evidence type="ECO:0000313" key="11">
    <source>
        <dbReference type="Proteomes" id="UP000800041"/>
    </source>
</evidence>
<feature type="compositionally biased region" description="Low complexity" evidence="8">
    <location>
        <begin position="411"/>
        <end position="446"/>
    </location>
</feature>
<feature type="compositionally biased region" description="Basic and acidic residues" evidence="8">
    <location>
        <begin position="168"/>
        <end position="190"/>
    </location>
</feature>
<evidence type="ECO:0000256" key="2">
    <source>
        <dbReference type="ARBA" id="ARBA00005550"/>
    </source>
</evidence>
<comment type="function">
    <text evidence="1 7">Required for growth under high-pressure and low-temperature conditions.</text>
</comment>
<name>A0A6G1GTZ1_9PEZI</name>
<evidence type="ECO:0000256" key="4">
    <source>
        <dbReference type="ARBA" id="ARBA00022692"/>
    </source>
</evidence>
<evidence type="ECO:0000256" key="8">
    <source>
        <dbReference type="SAM" id="MobiDB-lite"/>
    </source>
</evidence>
<dbReference type="OrthoDB" id="4096362at2759"/>
<evidence type="ECO:0000256" key="6">
    <source>
        <dbReference type="ARBA" id="ARBA00023136"/>
    </source>
</evidence>
<organism evidence="10 11">
    <name type="scientific">Aulographum hederae CBS 113979</name>
    <dbReference type="NCBI Taxonomy" id="1176131"/>
    <lineage>
        <taxon>Eukaryota</taxon>
        <taxon>Fungi</taxon>
        <taxon>Dikarya</taxon>
        <taxon>Ascomycota</taxon>
        <taxon>Pezizomycotina</taxon>
        <taxon>Dothideomycetes</taxon>
        <taxon>Pleosporomycetidae</taxon>
        <taxon>Aulographales</taxon>
        <taxon>Aulographaceae</taxon>
    </lineage>
</organism>
<keyword evidence="4 7" id="KW-0812">Transmembrane</keyword>
<gene>
    <name evidence="7" type="primary">DLT1</name>
    <name evidence="10" type="ORF">K402DRAFT_395917</name>
</gene>
<dbReference type="GO" id="GO:0016020">
    <property type="term" value="C:membrane"/>
    <property type="evidence" value="ECO:0007669"/>
    <property type="project" value="UniProtKB-SubCell"/>
</dbReference>
<evidence type="ECO:0000259" key="9">
    <source>
        <dbReference type="Pfam" id="PF13559"/>
    </source>
</evidence>
<dbReference type="Proteomes" id="UP000800041">
    <property type="component" value="Unassembled WGS sequence"/>
</dbReference>
<dbReference type="InterPro" id="IPR025403">
    <property type="entry name" value="TgpA-like_C"/>
</dbReference>
<dbReference type="PANTHER" id="PTHR40021">
    <property type="entry name" value="DEFECT AT LOW TEMPERATURE PROTEIN 1"/>
    <property type="match status" value="1"/>
</dbReference>
<evidence type="ECO:0000256" key="5">
    <source>
        <dbReference type="ARBA" id="ARBA00022989"/>
    </source>
</evidence>
<keyword evidence="11" id="KW-1185">Reference proteome</keyword>
<dbReference type="PANTHER" id="PTHR40021:SF1">
    <property type="entry name" value="DEFECT AT LOW TEMPERATURE PROTEIN 1"/>
    <property type="match status" value="1"/>
</dbReference>
<proteinExistence type="inferred from homology"/>
<feature type="compositionally biased region" description="Basic residues" evidence="8">
    <location>
        <begin position="137"/>
        <end position="148"/>
    </location>
</feature>
<evidence type="ECO:0000256" key="3">
    <source>
        <dbReference type="ARBA" id="ARBA00021353"/>
    </source>
</evidence>
<keyword evidence="5 7" id="KW-1133">Transmembrane helix</keyword>
<comment type="subcellular location">
    <subcellularLocation>
        <location evidence="7">Membrane</location>
        <topology evidence="7">Multi-pass membrane protein</topology>
    </subcellularLocation>
</comment>
<evidence type="ECO:0000256" key="1">
    <source>
        <dbReference type="ARBA" id="ARBA00002489"/>
    </source>
</evidence>
<evidence type="ECO:0000256" key="7">
    <source>
        <dbReference type="RuleBase" id="RU367100"/>
    </source>
</evidence>
<dbReference type="InterPro" id="IPR038869">
    <property type="entry name" value="DLT1"/>
</dbReference>